<organism evidence="2 3">
    <name type="scientific">Apiospora phragmitis</name>
    <dbReference type="NCBI Taxonomy" id="2905665"/>
    <lineage>
        <taxon>Eukaryota</taxon>
        <taxon>Fungi</taxon>
        <taxon>Dikarya</taxon>
        <taxon>Ascomycota</taxon>
        <taxon>Pezizomycotina</taxon>
        <taxon>Sordariomycetes</taxon>
        <taxon>Xylariomycetidae</taxon>
        <taxon>Amphisphaeriales</taxon>
        <taxon>Apiosporaceae</taxon>
        <taxon>Apiospora</taxon>
    </lineage>
</organism>
<reference evidence="2 3" key="1">
    <citation type="submission" date="2023-01" db="EMBL/GenBank/DDBJ databases">
        <title>Analysis of 21 Apiospora genomes using comparative genomics revels a genus with tremendous synthesis potential of carbohydrate active enzymes and secondary metabolites.</title>
        <authorList>
            <person name="Sorensen T."/>
        </authorList>
    </citation>
    <scope>NUCLEOTIDE SEQUENCE [LARGE SCALE GENOMIC DNA]</scope>
    <source>
        <strain evidence="2 3">CBS 135458</strain>
    </source>
</reference>
<protein>
    <submittedName>
        <fullName evidence="2">Uncharacterized protein</fullName>
    </submittedName>
</protein>
<proteinExistence type="predicted"/>
<feature type="compositionally biased region" description="Polar residues" evidence="1">
    <location>
        <begin position="38"/>
        <end position="50"/>
    </location>
</feature>
<name>A0ABR1TVJ4_9PEZI</name>
<dbReference type="RefSeq" id="XP_066712902.1">
    <property type="nucleotide sequence ID" value="XM_066863792.1"/>
</dbReference>
<evidence type="ECO:0000256" key="1">
    <source>
        <dbReference type="SAM" id="MobiDB-lite"/>
    </source>
</evidence>
<feature type="compositionally biased region" description="Polar residues" evidence="1">
    <location>
        <begin position="81"/>
        <end position="90"/>
    </location>
</feature>
<sequence>MAEYNTFYKKLPSTRSSRHTVQENQWTRNRPPHFIQENIPSGQSAGSSNEPAADELAQELESMAMSGKGEDALHGSPMGSDHTSTSNLTPSARPDIARYALMGAQDPAKLALTSETLKVFDDLEQGGNEHYPHVANWCTGPYNPGNEPFTIATAADLSDSMCVTGPARSQATDASWVVVSAPDEKLDRIAENISGAGSLFNDIPAEPAWDEYDVR</sequence>
<keyword evidence="3" id="KW-1185">Reference proteome</keyword>
<dbReference type="GeneID" id="92096855"/>
<evidence type="ECO:0000313" key="2">
    <source>
        <dbReference type="EMBL" id="KAK8050653.1"/>
    </source>
</evidence>
<comment type="caution">
    <text evidence="2">The sequence shown here is derived from an EMBL/GenBank/DDBJ whole genome shotgun (WGS) entry which is preliminary data.</text>
</comment>
<dbReference type="Proteomes" id="UP001480595">
    <property type="component" value="Unassembled WGS sequence"/>
</dbReference>
<gene>
    <name evidence="2" type="ORF">PG994_012383</name>
</gene>
<dbReference type="EMBL" id="JAQQWL010000011">
    <property type="protein sequence ID" value="KAK8050653.1"/>
    <property type="molecule type" value="Genomic_DNA"/>
</dbReference>
<accession>A0ABR1TVJ4</accession>
<feature type="region of interest" description="Disordered" evidence="1">
    <location>
        <begin position="1"/>
        <end position="91"/>
    </location>
</feature>
<evidence type="ECO:0000313" key="3">
    <source>
        <dbReference type="Proteomes" id="UP001480595"/>
    </source>
</evidence>